<dbReference type="Pfam" id="PF13646">
    <property type="entry name" value="HEAT_2"/>
    <property type="match status" value="1"/>
</dbReference>
<comment type="caution">
    <text evidence="2">The sequence shown here is derived from an EMBL/GenBank/DDBJ whole genome shotgun (WGS) entry which is preliminary data.</text>
</comment>
<accession>A0A0W8EQX6</accession>
<evidence type="ECO:0008006" key="3">
    <source>
        <dbReference type="Google" id="ProtNLM"/>
    </source>
</evidence>
<dbReference type="SMART" id="SM00567">
    <property type="entry name" value="EZ_HEAT"/>
    <property type="match status" value="2"/>
</dbReference>
<sequence>MPAEPGSDQYPGPDTDPNDADARLYHFITMLDREDPSHRWKAAEALARIRDERSVEPLIHVLTDEDWRVRQKAAWALGQIGDPRALVPLRRALMHEREGVKEIILEALDEIKRAL</sequence>
<proteinExistence type="predicted"/>
<feature type="region of interest" description="Disordered" evidence="1">
    <location>
        <begin position="1"/>
        <end position="20"/>
    </location>
</feature>
<dbReference type="PANTHER" id="PTHR12697:SF5">
    <property type="entry name" value="DEOXYHYPUSINE HYDROXYLASE"/>
    <property type="match status" value="1"/>
</dbReference>
<name>A0A0W8EQX6_9ZZZZ</name>
<dbReference type="InterPro" id="IPR004155">
    <property type="entry name" value="PBS_lyase_HEAT"/>
</dbReference>
<dbReference type="Gene3D" id="1.25.10.10">
    <property type="entry name" value="Leucine-rich Repeat Variant"/>
    <property type="match status" value="1"/>
</dbReference>
<organism evidence="2">
    <name type="scientific">hydrocarbon metagenome</name>
    <dbReference type="NCBI Taxonomy" id="938273"/>
    <lineage>
        <taxon>unclassified sequences</taxon>
        <taxon>metagenomes</taxon>
        <taxon>ecological metagenomes</taxon>
    </lineage>
</organism>
<dbReference type="SMART" id="SM00185">
    <property type="entry name" value="ARM"/>
    <property type="match status" value="1"/>
</dbReference>
<dbReference type="AlphaFoldDB" id="A0A0W8EQX6"/>
<dbReference type="InterPro" id="IPR000225">
    <property type="entry name" value="Armadillo"/>
</dbReference>
<dbReference type="InterPro" id="IPR016024">
    <property type="entry name" value="ARM-type_fold"/>
</dbReference>
<evidence type="ECO:0000313" key="2">
    <source>
        <dbReference type="EMBL" id="KUG11082.1"/>
    </source>
</evidence>
<dbReference type="EMBL" id="LNQE01001735">
    <property type="protein sequence ID" value="KUG11082.1"/>
    <property type="molecule type" value="Genomic_DNA"/>
</dbReference>
<dbReference type="GO" id="GO:0016491">
    <property type="term" value="F:oxidoreductase activity"/>
    <property type="evidence" value="ECO:0007669"/>
    <property type="project" value="TreeGrafter"/>
</dbReference>
<dbReference type="PANTHER" id="PTHR12697">
    <property type="entry name" value="PBS LYASE HEAT-LIKE PROTEIN"/>
    <property type="match status" value="1"/>
</dbReference>
<dbReference type="SUPFAM" id="SSF48371">
    <property type="entry name" value="ARM repeat"/>
    <property type="match status" value="1"/>
</dbReference>
<evidence type="ECO:0000256" key="1">
    <source>
        <dbReference type="SAM" id="MobiDB-lite"/>
    </source>
</evidence>
<reference evidence="2" key="1">
    <citation type="journal article" date="2015" name="Proc. Natl. Acad. Sci. U.S.A.">
        <title>Networks of energetic and metabolic interactions define dynamics in microbial communities.</title>
        <authorList>
            <person name="Embree M."/>
            <person name="Liu J.K."/>
            <person name="Al-Bassam M.M."/>
            <person name="Zengler K."/>
        </authorList>
    </citation>
    <scope>NUCLEOTIDE SEQUENCE</scope>
</reference>
<gene>
    <name evidence="2" type="ORF">ASZ90_016495</name>
</gene>
<protein>
    <recommendedName>
        <fullName evidence="3">HEAT repeat domain-containing protein</fullName>
    </recommendedName>
</protein>
<dbReference type="InterPro" id="IPR011989">
    <property type="entry name" value="ARM-like"/>
</dbReference>